<evidence type="ECO:0000313" key="2">
    <source>
        <dbReference type="Proteomes" id="UP000735302"/>
    </source>
</evidence>
<dbReference type="EMBL" id="BLXT01006309">
    <property type="protein sequence ID" value="GFO30987.1"/>
    <property type="molecule type" value="Genomic_DNA"/>
</dbReference>
<gene>
    <name evidence="1" type="ORF">PoB_005749200</name>
</gene>
<dbReference type="AlphaFoldDB" id="A0AAV4CHB1"/>
<dbReference type="Proteomes" id="UP000735302">
    <property type="component" value="Unassembled WGS sequence"/>
</dbReference>
<keyword evidence="2" id="KW-1185">Reference proteome</keyword>
<protein>
    <submittedName>
        <fullName evidence="1">Uncharacterized protein</fullName>
    </submittedName>
</protein>
<name>A0AAV4CHB1_9GAST</name>
<comment type="caution">
    <text evidence="1">The sequence shown here is derived from an EMBL/GenBank/DDBJ whole genome shotgun (WGS) entry which is preliminary data.</text>
</comment>
<organism evidence="1 2">
    <name type="scientific">Plakobranchus ocellatus</name>
    <dbReference type="NCBI Taxonomy" id="259542"/>
    <lineage>
        <taxon>Eukaryota</taxon>
        <taxon>Metazoa</taxon>
        <taxon>Spiralia</taxon>
        <taxon>Lophotrochozoa</taxon>
        <taxon>Mollusca</taxon>
        <taxon>Gastropoda</taxon>
        <taxon>Heterobranchia</taxon>
        <taxon>Euthyneura</taxon>
        <taxon>Panpulmonata</taxon>
        <taxon>Sacoglossa</taxon>
        <taxon>Placobranchoidea</taxon>
        <taxon>Plakobranchidae</taxon>
        <taxon>Plakobranchus</taxon>
    </lineage>
</organism>
<sequence length="125" mass="13904">MFYDNNRYRQSLFSYAITFSQVNFTLKSKHFLRAVRLVDNLLSLRISLISPLPSSSSPSCRRGVGGTVDGESALRSAENLSWIRAPPPVPWPDGGSESLRSPCGVAIYTKKNRKKSIMSHIELAC</sequence>
<accession>A0AAV4CHB1</accession>
<proteinExistence type="predicted"/>
<evidence type="ECO:0000313" key="1">
    <source>
        <dbReference type="EMBL" id="GFO30987.1"/>
    </source>
</evidence>
<reference evidence="1 2" key="1">
    <citation type="journal article" date="2021" name="Elife">
        <title>Chloroplast acquisition without the gene transfer in kleptoplastic sea slugs, Plakobranchus ocellatus.</title>
        <authorList>
            <person name="Maeda T."/>
            <person name="Takahashi S."/>
            <person name="Yoshida T."/>
            <person name="Shimamura S."/>
            <person name="Takaki Y."/>
            <person name="Nagai Y."/>
            <person name="Toyoda A."/>
            <person name="Suzuki Y."/>
            <person name="Arimoto A."/>
            <person name="Ishii H."/>
            <person name="Satoh N."/>
            <person name="Nishiyama T."/>
            <person name="Hasebe M."/>
            <person name="Maruyama T."/>
            <person name="Minagawa J."/>
            <person name="Obokata J."/>
            <person name="Shigenobu S."/>
        </authorList>
    </citation>
    <scope>NUCLEOTIDE SEQUENCE [LARGE SCALE GENOMIC DNA]</scope>
</reference>